<protein>
    <recommendedName>
        <fullName evidence="2">NAD glycohydrolase translocation F5/8 type C domain-containing protein</fullName>
    </recommendedName>
</protein>
<evidence type="ECO:0000313" key="3">
    <source>
        <dbReference type="EMBL" id="MDQ2090070.1"/>
    </source>
</evidence>
<feature type="chain" id="PRO_5042297198" description="NAD glycohydrolase translocation F5/8 type C domain-containing protein" evidence="1">
    <location>
        <begin position="24"/>
        <end position="192"/>
    </location>
</feature>
<dbReference type="InterPro" id="IPR057561">
    <property type="entry name" value="NADase_transloc"/>
</dbReference>
<dbReference type="InterPro" id="IPR008979">
    <property type="entry name" value="Galactose-bd-like_sf"/>
</dbReference>
<gene>
    <name evidence="3" type="ORF">NO357_09190</name>
</gene>
<dbReference type="Proteomes" id="UP001226762">
    <property type="component" value="Unassembled WGS sequence"/>
</dbReference>
<dbReference type="Pfam" id="PF25302">
    <property type="entry name" value="NADase_transloc"/>
    <property type="match status" value="1"/>
</dbReference>
<dbReference type="RefSeq" id="WP_306735333.1">
    <property type="nucleotide sequence ID" value="NZ_JANHAX010000002.1"/>
</dbReference>
<accession>A0AAE3WE33</accession>
<keyword evidence="1" id="KW-0732">Signal</keyword>
<comment type="caution">
    <text evidence="3">The sequence shown here is derived from an EMBL/GenBank/DDBJ whole genome shotgun (WGS) entry which is preliminary data.</text>
</comment>
<name>A0AAE3WE33_9RHOB</name>
<feature type="domain" description="NAD glycohydrolase translocation F5/8 type C" evidence="2">
    <location>
        <begin position="43"/>
        <end position="170"/>
    </location>
</feature>
<sequence>MHLNSLAGIAFAVLLSAPAPATAEETCFTQGSGQFAFAIHTCVSSTLAPQAGNSYGPRNLSDGNPRTAWCEGERGPGIGETITLFIDDGAPFRRLLVANGYGKSPETFRKNGRPKLVEITTDRTPPTQLVLADQPGLLPVPLIRSAEYQWVRLRILSVYPGTRYDDTCLGFIGPDFEYDEWLFQQRQAPDEG</sequence>
<dbReference type="SUPFAM" id="SSF49785">
    <property type="entry name" value="Galactose-binding domain-like"/>
    <property type="match status" value="1"/>
</dbReference>
<evidence type="ECO:0000259" key="2">
    <source>
        <dbReference type="Pfam" id="PF25302"/>
    </source>
</evidence>
<dbReference type="EMBL" id="JANHAX010000002">
    <property type="protein sequence ID" value="MDQ2090070.1"/>
    <property type="molecule type" value="Genomic_DNA"/>
</dbReference>
<reference evidence="3" key="2">
    <citation type="submission" date="2023-02" db="EMBL/GenBank/DDBJ databases">
        <title>'Rhodoalgimonas zhirmunskyi' gen. nov., isolated from a red alga.</title>
        <authorList>
            <person name="Nedashkovskaya O.I."/>
            <person name="Otstavnykh N.Y."/>
            <person name="Bystritskaya E.P."/>
            <person name="Balabanova L.A."/>
            <person name="Isaeva M.P."/>
        </authorList>
    </citation>
    <scope>NUCLEOTIDE SEQUENCE</scope>
    <source>
        <strain evidence="3">KCTC 52189</strain>
    </source>
</reference>
<keyword evidence="4" id="KW-1185">Reference proteome</keyword>
<reference evidence="3" key="1">
    <citation type="submission" date="2022-07" db="EMBL/GenBank/DDBJ databases">
        <authorList>
            <person name="Otstavnykh N."/>
            <person name="Isaeva M."/>
            <person name="Bystritskaya E."/>
        </authorList>
    </citation>
    <scope>NUCLEOTIDE SEQUENCE</scope>
    <source>
        <strain evidence="3">KCTC 52189</strain>
    </source>
</reference>
<organism evidence="3 4">
    <name type="scientific">Marimonas arenosa</name>
    <dbReference type="NCBI Taxonomy" id="1795305"/>
    <lineage>
        <taxon>Bacteria</taxon>
        <taxon>Pseudomonadati</taxon>
        <taxon>Pseudomonadota</taxon>
        <taxon>Alphaproteobacteria</taxon>
        <taxon>Rhodobacterales</taxon>
        <taxon>Paracoccaceae</taxon>
        <taxon>Marimonas</taxon>
    </lineage>
</organism>
<dbReference type="NCBIfam" id="NF047619">
    <property type="entry name" value="NADase_discoid"/>
    <property type="match status" value="1"/>
</dbReference>
<evidence type="ECO:0000313" key="4">
    <source>
        <dbReference type="Proteomes" id="UP001226762"/>
    </source>
</evidence>
<dbReference type="AlphaFoldDB" id="A0AAE3WE33"/>
<feature type="signal peptide" evidence="1">
    <location>
        <begin position="1"/>
        <end position="23"/>
    </location>
</feature>
<evidence type="ECO:0000256" key="1">
    <source>
        <dbReference type="SAM" id="SignalP"/>
    </source>
</evidence>
<proteinExistence type="predicted"/>